<dbReference type="AlphaFoldDB" id="A0A1H7LST9"/>
<evidence type="ECO:0000313" key="2">
    <source>
        <dbReference type="Proteomes" id="UP000182719"/>
    </source>
</evidence>
<sequence length="283" mass="30682">MGVLLPIPLVLLLGLLLRPEVPHPAPGSRPVSPVLSSQERMRSTTYGQSCGTHSECEPPLGCLLEVRAYRQYCTDSRCITDSECPEGQVCQSLATAGDGPLVRFCVPLGVRQEGESCLELPREKEAACTRGLVCGGRDGWCARPCHKDAPADCPTGFFCADTRPQPVCLPSCEMQGCPAGQDCIRFGEGTSVCAQVYGTQCQQSPCPEGRKCEVRVEPTFPGKVWMECVERCGEGFAPCQEGKICDGWQCKPSCNPQDPDPCGDGYRCRQRRPDKPYACQPNG</sequence>
<accession>A0A1H7LST9</accession>
<protein>
    <submittedName>
        <fullName evidence="1">Uncharacterized protein</fullName>
    </submittedName>
</protein>
<dbReference type="OrthoDB" id="5381007at2"/>
<name>A0A1H7LST9_STIAU</name>
<dbReference type="Proteomes" id="UP000182719">
    <property type="component" value="Unassembled WGS sequence"/>
</dbReference>
<organism evidence="1 2">
    <name type="scientific">Stigmatella aurantiaca</name>
    <dbReference type="NCBI Taxonomy" id="41"/>
    <lineage>
        <taxon>Bacteria</taxon>
        <taxon>Pseudomonadati</taxon>
        <taxon>Myxococcota</taxon>
        <taxon>Myxococcia</taxon>
        <taxon>Myxococcales</taxon>
        <taxon>Cystobacterineae</taxon>
        <taxon>Archangiaceae</taxon>
        <taxon>Stigmatella</taxon>
    </lineage>
</organism>
<reference evidence="2" key="1">
    <citation type="submission" date="2016-10" db="EMBL/GenBank/DDBJ databases">
        <authorList>
            <person name="Varghese N."/>
            <person name="Submissions S."/>
        </authorList>
    </citation>
    <scope>NUCLEOTIDE SEQUENCE [LARGE SCALE GENOMIC DNA]</scope>
    <source>
        <strain evidence="2">DSM 17044</strain>
    </source>
</reference>
<keyword evidence="2" id="KW-1185">Reference proteome</keyword>
<dbReference type="EMBL" id="FOAP01000003">
    <property type="protein sequence ID" value="SEL01976.1"/>
    <property type="molecule type" value="Genomic_DNA"/>
</dbReference>
<gene>
    <name evidence="1" type="ORF">SAMN05444354_103328</name>
</gene>
<proteinExistence type="predicted"/>
<evidence type="ECO:0000313" key="1">
    <source>
        <dbReference type="EMBL" id="SEL01976.1"/>
    </source>
</evidence>